<evidence type="ECO:0000259" key="4">
    <source>
        <dbReference type="Pfam" id="PF00669"/>
    </source>
</evidence>
<dbReference type="Pfam" id="PF00669">
    <property type="entry name" value="Flagellin_N"/>
    <property type="match status" value="1"/>
</dbReference>
<accession>A0ABY3W9W8</accession>
<keyword evidence="6" id="KW-0282">Flagellum</keyword>
<dbReference type="EMBL" id="CP093326">
    <property type="protein sequence ID" value="UNK46791.1"/>
    <property type="molecule type" value="Genomic_DNA"/>
</dbReference>
<proteinExistence type="inferred from homology"/>
<dbReference type="PANTHER" id="PTHR42792:SF1">
    <property type="entry name" value="FLAGELLAR HOOK-ASSOCIATED PROTEIN 3"/>
    <property type="match status" value="1"/>
</dbReference>
<gene>
    <name evidence="6" type="ORF">MNQ99_05400</name>
</gene>
<dbReference type="InterPro" id="IPR001492">
    <property type="entry name" value="Flagellin"/>
</dbReference>
<organism evidence="6 7">
    <name type="scientific">Arthrobacter sulfonylureivorans</name>
    <dbReference type="NCBI Taxonomy" id="2486855"/>
    <lineage>
        <taxon>Bacteria</taxon>
        <taxon>Bacillati</taxon>
        <taxon>Actinomycetota</taxon>
        <taxon>Actinomycetes</taxon>
        <taxon>Micrococcales</taxon>
        <taxon>Micrococcaceae</taxon>
        <taxon>Arthrobacter</taxon>
    </lineage>
</organism>
<comment type="subcellular location">
    <subcellularLocation>
        <location evidence="3">Secreted</location>
    </subcellularLocation>
    <subcellularLocation>
        <location evidence="3">Bacterial flagellum</location>
    </subcellularLocation>
</comment>
<name>A0ABY3W9W8_9MICC</name>
<evidence type="ECO:0000313" key="6">
    <source>
        <dbReference type="EMBL" id="UNK46791.1"/>
    </source>
</evidence>
<comment type="similarity">
    <text evidence="1 3">Belongs to the bacterial flagellin family.</text>
</comment>
<reference evidence="6 7" key="1">
    <citation type="submission" date="2022-03" db="EMBL/GenBank/DDBJ databases">
        <title>Isotopic signatures of nitrous oxide derived from detoxification processes.</title>
        <authorList>
            <person name="Behrendt U."/>
            <person name="Buchen C."/>
            <person name="Well R."/>
            <person name="Ulrich A."/>
            <person name="Rohe L."/>
            <person name="Kolb S."/>
            <person name="Schloter M."/>
            <person name="Horn M.A."/>
            <person name="Augustin J."/>
        </authorList>
    </citation>
    <scope>NUCLEOTIDE SEQUENCE [LARGE SCALE GENOMIC DNA]</scope>
    <source>
        <strain evidence="6 7">S4-C24</strain>
    </source>
</reference>
<keyword evidence="7" id="KW-1185">Reference proteome</keyword>
<dbReference type="SUPFAM" id="SSF64518">
    <property type="entry name" value="Phase 1 flagellin"/>
    <property type="match status" value="1"/>
</dbReference>
<dbReference type="PANTHER" id="PTHR42792">
    <property type="entry name" value="FLAGELLIN"/>
    <property type="match status" value="1"/>
</dbReference>
<dbReference type="Gene3D" id="1.20.1330.10">
    <property type="entry name" value="f41 fragment of flagellin, N-terminal domain"/>
    <property type="match status" value="1"/>
</dbReference>
<keyword evidence="6" id="KW-0969">Cilium</keyword>
<protein>
    <recommendedName>
        <fullName evidence="3">Flagellin</fullName>
    </recommendedName>
</protein>
<keyword evidence="3" id="KW-0964">Secreted</keyword>
<keyword evidence="2 3" id="KW-0975">Bacterial flagellum</keyword>
<feature type="domain" description="Flagellin C-terminal" evidence="5">
    <location>
        <begin position="210"/>
        <end position="289"/>
    </location>
</feature>
<comment type="function">
    <text evidence="3">Flagellin is the subunit protein which polymerizes to form the filaments of bacterial flagella.</text>
</comment>
<evidence type="ECO:0000256" key="3">
    <source>
        <dbReference type="RuleBase" id="RU362073"/>
    </source>
</evidence>
<dbReference type="InterPro" id="IPR001029">
    <property type="entry name" value="Flagellin_N"/>
</dbReference>
<dbReference type="InterPro" id="IPR046358">
    <property type="entry name" value="Flagellin_C"/>
</dbReference>
<dbReference type="Pfam" id="PF00700">
    <property type="entry name" value="Flagellin_C"/>
    <property type="match status" value="1"/>
</dbReference>
<evidence type="ECO:0000313" key="7">
    <source>
        <dbReference type="Proteomes" id="UP000829069"/>
    </source>
</evidence>
<dbReference type="Proteomes" id="UP000829069">
    <property type="component" value="Chromosome"/>
</dbReference>
<evidence type="ECO:0000259" key="5">
    <source>
        <dbReference type="Pfam" id="PF00700"/>
    </source>
</evidence>
<keyword evidence="6" id="KW-0966">Cell projection</keyword>
<sequence length="294" mass="31641">MSSFAQRNLQDNMARIAKLQELAAGESLITRPSDDPTGTADSMRTRADIRANEQYKRNIDDANGWLTTADSALGTVTGLLNKARDLTIQASNGSLTPTAREAIALELDSIKSSLLDASKTQYLGRSVFAGNSDGKVFDYTDVAPYKFDGPDSTVDRRIGANLTVRVDADGASVFGEDGTDVNGNPTTSVFALLESMSADLRSGVDVSDRLNAIDAKLNTVINARAEVGTRHAQILKAQETNLDEAVSLEARRSGIEDPDLGKVVLDLKMQEVAYQAALQVTARVLQPTLMDFLR</sequence>
<evidence type="ECO:0000256" key="2">
    <source>
        <dbReference type="ARBA" id="ARBA00023143"/>
    </source>
</evidence>
<feature type="domain" description="Flagellin N-terminal" evidence="4">
    <location>
        <begin position="2"/>
        <end position="132"/>
    </location>
</feature>
<evidence type="ECO:0000256" key="1">
    <source>
        <dbReference type="ARBA" id="ARBA00005709"/>
    </source>
</evidence>